<feature type="domain" description="C2" evidence="4">
    <location>
        <begin position="1"/>
        <end position="109"/>
    </location>
</feature>
<evidence type="ECO:0000313" key="6">
    <source>
        <dbReference type="Proteomes" id="UP001633002"/>
    </source>
</evidence>
<feature type="compositionally biased region" description="Basic and acidic residues" evidence="3">
    <location>
        <begin position="183"/>
        <end position="205"/>
    </location>
</feature>
<evidence type="ECO:0000313" key="5">
    <source>
        <dbReference type="EMBL" id="KAL3695376.1"/>
    </source>
</evidence>
<dbReference type="PANTHER" id="PTHR46502:SF2">
    <property type="entry name" value="16 KDA PHLOEM PROTEIN 2"/>
    <property type="match status" value="1"/>
</dbReference>
<reference evidence="5 6" key="1">
    <citation type="submission" date="2024-09" db="EMBL/GenBank/DDBJ databases">
        <title>Chromosome-scale assembly of Riccia sorocarpa.</title>
        <authorList>
            <person name="Paukszto L."/>
        </authorList>
    </citation>
    <scope>NUCLEOTIDE SEQUENCE [LARGE SCALE GENOMIC DNA]</scope>
    <source>
        <strain evidence="5">LP-2024</strain>
        <tissue evidence="5">Aerial parts of the thallus</tissue>
    </source>
</reference>
<dbReference type="PROSITE" id="PS50004">
    <property type="entry name" value="C2"/>
    <property type="match status" value="1"/>
</dbReference>
<dbReference type="AlphaFoldDB" id="A0ABD3HX10"/>
<dbReference type="GO" id="GO:0046872">
    <property type="term" value="F:metal ion binding"/>
    <property type="evidence" value="ECO:0007669"/>
    <property type="project" value="UniProtKB-KW"/>
</dbReference>
<evidence type="ECO:0000256" key="1">
    <source>
        <dbReference type="ARBA" id="ARBA00022723"/>
    </source>
</evidence>
<evidence type="ECO:0000256" key="2">
    <source>
        <dbReference type="ARBA" id="ARBA00022837"/>
    </source>
</evidence>
<protein>
    <recommendedName>
        <fullName evidence="4">C2 domain-containing protein</fullName>
    </recommendedName>
</protein>
<organism evidence="5 6">
    <name type="scientific">Riccia sorocarpa</name>
    <dbReference type="NCBI Taxonomy" id="122646"/>
    <lineage>
        <taxon>Eukaryota</taxon>
        <taxon>Viridiplantae</taxon>
        <taxon>Streptophyta</taxon>
        <taxon>Embryophyta</taxon>
        <taxon>Marchantiophyta</taxon>
        <taxon>Marchantiopsida</taxon>
        <taxon>Marchantiidae</taxon>
        <taxon>Marchantiales</taxon>
        <taxon>Ricciaceae</taxon>
        <taxon>Riccia</taxon>
    </lineage>
</organism>
<keyword evidence="6" id="KW-1185">Reference proteome</keyword>
<dbReference type="Gene3D" id="2.60.40.150">
    <property type="entry name" value="C2 domain"/>
    <property type="match status" value="1"/>
</dbReference>
<dbReference type="Proteomes" id="UP001633002">
    <property type="component" value="Unassembled WGS sequence"/>
</dbReference>
<evidence type="ECO:0000259" key="4">
    <source>
        <dbReference type="PROSITE" id="PS50004"/>
    </source>
</evidence>
<evidence type="ECO:0000256" key="3">
    <source>
        <dbReference type="SAM" id="MobiDB-lite"/>
    </source>
</evidence>
<keyword evidence="2" id="KW-0106">Calcium</keyword>
<gene>
    <name evidence="5" type="ORF">R1sor_009452</name>
</gene>
<comment type="caution">
    <text evidence="5">The sequence shown here is derived from an EMBL/GenBank/DDBJ whole genome shotgun (WGS) entry which is preliminary data.</text>
</comment>
<feature type="region of interest" description="Disordered" evidence="3">
    <location>
        <begin position="170"/>
        <end position="205"/>
    </location>
</feature>
<dbReference type="InterPro" id="IPR035892">
    <property type="entry name" value="C2_domain_sf"/>
</dbReference>
<dbReference type="SMART" id="SM00239">
    <property type="entry name" value="C2"/>
    <property type="match status" value="1"/>
</dbReference>
<name>A0ABD3HX10_9MARC</name>
<dbReference type="InterPro" id="IPR000008">
    <property type="entry name" value="C2_dom"/>
</dbReference>
<dbReference type="EMBL" id="JBJQOH010000002">
    <property type="protein sequence ID" value="KAL3695376.1"/>
    <property type="molecule type" value="Genomic_DNA"/>
</dbReference>
<dbReference type="SUPFAM" id="SSF49562">
    <property type="entry name" value="C2 domain (Calcium/lipid-binding domain, CaLB)"/>
    <property type="match status" value="1"/>
</dbReference>
<keyword evidence="1" id="KW-0479">Metal-binding</keyword>
<proteinExistence type="predicted"/>
<accession>A0ABD3HX10</accession>
<sequence>MGGGELIVRLKQVKGVRGDEALGFGKADLYANLVLGDLKMSSKVVNNGGGDTEWNEEFTFQIGSHVKLVLYEKLRIYIYDADYWGDSRRGTAWIDLKHLIEGGGDEIPHTEYPVKFHGEQKGVVIVGFTFKPANLLPVVQPQLTTVDGNDDESTMDQLIHKIQELKPFHRKPRKKVVPAAEGSEEREGPTEEEKARIKAEHDKEHKPWGPQVLCLAGNQMLDSFRIQISRTDILNGRERRKAVYGTSQPCGVYAIRLISTRW</sequence>
<dbReference type="PANTHER" id="PTHR46502">
    <property type="entry name" value="C2 DOMAIN-CONTAINING"/>
    <property type="match status" value="1"/>
</dbReference>
<dbReference type="Pfam" id="PF00168">
    <property type="entry name" value="C2"/>
    <property type="match status" value="1"/>
</dbReference>